<organism evidence="2 3">
    <name type="scientific">Winogradskyella marina</name>
    <dbReference type="NCBI Taxonomy" id="2785530"/>
    <lineage>
        <taxon>Bacteria</taxon>
        <taxon>Pseudomonadati</taxon>
        <taxon>Bacteroidota</taxon>
        <taxon>Flavobacteriia</taxon>
        <taxon>Flavobacteriales</taxon>
        <taxon>Flavobacteriaceae</taxon>
        <taxon>Winogradskyella</taxon>
    </lineage>
</organism>
<keyword evidence="3" id="KW-1185">Reference proteome</keyword>
<name>A0ABS0EHS5_9FLAO</name>
<gene>
    <name evidence="2" type="ORF">ITJ86_08740</name>
</gene>
<dbReference type="InterPro" id="IPR031165">
    <property type="entry name" value="GNAT_YJDJ"/>
</dbReference>
<dbReference type="SUPFAM" id="SSF55729">
    <property type="entry name" value="Acyl-CoA N-acyltransferases (Nat)"/>
    <property type="match status" value="1"/>
</dbReference>
<dbReference type="InterPro" id="IPR045057">
    <property type="entry name" value="Gcn5-rel_NAT"/>
</dbReference>
<dbReference type="Proteomes" id="UP000611215">
    <property type="component" value="Unassembled WGS sequence"/>
</dbReference>
<dbReference type="PANTHER" id="PTHR31435:SF10">
    <property type="entry name" value="BSR4717 PROTEIN"/>
    <property type="match status" value="1"/>
</dbReference>
<protein>
    <submittedName>
        <fullName evidence="2">N-acetyltransferase</fullName>
    </submittedName>
</protein>
<comment type="caution">
    <text evidence="2">The sequence shown here is derived from an EMBL/GenBank/DDBJ whole genome shotgun (WGS) entry which is preliminary data.</text>
</comment>
<evidence type="ECO:0000313" key="2">
    <source>
        <dbReference type="EMBL" id="MBF8149984.1"/>
    </source>
</evidence>
<sequence>MELKHIESKSENKFYLLDGDKEIGEMTYVYTEDQTIDLNHTEIDSAYRGQSLGQKLINAAIDFLIKNNLKATASCPYAKKMLERSEQYSAVKV</sequence>
<evidence type="ECO:0000259" key="1">
    <source>
        <dbReference type="PROSITE" id="PS51729"/>
    </source>
</evidence>
<dbReference type="EMBL" id="JADOET010000006">
    <property type="protein sequence ID" value="MBF8149984.1"/>
    <property type="molecule type" value="Genomic_DNA"/>
</dbReference>
<dbReference type="PANTHER" id="PTHR31435">
    <property type="entry name" value="PROTEIN NATD1"/>
    <property type="match status" value="1"/>
</dbReference>
<feature type="domain" description="N-acetyltransferase" evidence="1">
    <location>
        <begin position="6"/>
        <end position="93"/>
    </location>
</feature>
<dbReference type="PROSITE" id="PS51729">
    <property type="entry name" value="GNAT_YJDJ"/>
    <property type="match status" value="1"/>
</dbReference>
<evidence type="ECO:0000313" key="3">
    <source>
        <dbReference type="Proteomes" id="UP000611215"/>
    </source>
</evidence>
<dbReference type="CDD" id="cd04301">
    <property type="entry name" value="NAT_SF"/>
    <property type="match status" value="1"/>
</dbReference>
<reference evidence="2 3" key="1">
    <citation type="submission" date="2020-11" db="EMBL/GenBank/DDBJ databases">
        <title>Winogradskyella marina sp. nov., isolated from marine sediment.</title>
        <authorList>
            <person name="Bo J."/>
            <person name="Wang S."/>
            <person name="Song X."/>
            <person name="Du Z."/>
        </authorList>
    </citation>
    <scope>NUCLEOTIDE SEQUENCE [LARGE SCALE GENOMIC DNA]</scope>
    <source>
        <strain evidence="2 3">F6397</strain>
    </source>
</reference>
<dbReference type="Gene3D" id="3.40.630.30">
    <property type="match status" value="1"/>
</dbReference>
<dbReference type="RefSeq" id="WP_195871258.1">
    <property type="nucleotide sequence ID" value="NZ_JADOET010000006.1"/>
</dbReference>
<proteinExistence type="predicted"/>
<accession>A0ABS0EHS5</accession>
<dbReference type="InterPro" id="IPR016181">
    <property type="entry name" value="Acyl_CoA_acyltransferase"/>
</dbReference>
<dbReference type="Pfam" id="PF14542">
    <property type="entry name" value="Acetyltransf_CG"/>
    <property type="match status" value="1"/>
</dbReference>